<protein>
    <submittedName>
        <fullName evidence="2">Uncharacterized protein</fullName>
    </submittedName>
</protein>
<evidence type="ECO:0000313" key="2">
    <source>
        <dbReference type="EMBL" id="CAG6777776.1"/>
    </source>
</evidence>
<keyword evidence="1" id="KW-0472">Membrane</keyword>
<feature type="transmembrane region" description="Helical" evidence="1">
    <location>
        <begin position="20"/>
        <end position="40"/>
    </location>
</feature>
<keyword evidence="1" id="KW-0812">Transmembrane</keyword>
<organism evidence="2">
    <name type="scientific">Cacopsylla melanoneura</name>
    <dbReference type="NCBI Taxonomy" id="428564"/>
    <lineage>
        <taxon>Eukaryota</taxon>
        <taxon>Metazoa</taxon>
        <taxon>Ecdysozoa</taxon>
        <taxon>Arthropoda</taxon>
        <taxon>Hexapoda</taxon>
        <taxon>Insecta</taxon>
        <taxon>Pterygota</taxon>
        <taxon>Neoptera</taxon>
        <taxon>Paraneoptera</taxon>
        <taxon>Hemiptera</taxon>
        <taxon>Sternorrhyncha</taxon>
        <taxon>Psylloidea</taxon>
        <taxon>Psyllidae</taxon>
        <taxon>Psyllinae</taxon>
        <taxon>Cacopsylla</taxon>
    </lineage>
</organism>
<accession>A0A8D9F5A2</accession>
<dbReference type="EMBL" id="HBUF01607077">
    <property type="protein sequence ID" value="CAG6777776.1"/>
    <property type="molecule type" value="Transcribed_RNA"/>
</dbReference>
<keyword evidence="1" id="KW-1133">Transmembrane helix</keyword>
<sequence>MSWLVLANSALPLLIFSPHLLTYIFVVSIFMIFNVVVVVAKTFNLCWFFSNPKFSFNSFCSCCCDKVNLSSLLSQYMYFLKFPSVLPAPPSSLALLLACVQSRFS</sequence>
<evidence type="ECO:0000256" key="1">
    <source>
        <dbReference type="SAM" id="Phobius"/>
    </source>
</evidence>
<reference evidence="2" key="1">
    <citation type="submission" date="2021-05" db="EMBL/GenBank/DDBJ databases">
        <authorList>
            <person name="Alioto T."/>
            <person name="Alioto T."/>
            <person name="Gomez Garrido J."/>
        </authorList>
    </citation>
    <scope>NUCLEOTIDE SEQUENCE</scope>
</reference>
<name>A0A8D9F5A2_9HEMI</name>
<proteinExistence type="predicted"/>
<dbReference type="AlphaFoldDB" id="A0A8D9F5A2"/>